<reference evidence="2" key="1">
    <citation type="submission" date="2018-01" db="EMBL/GenBank/DDBJ databases">
        <authorList>
            <person name="Mao J.F."/>
        </authorList>
    </citation>
    <scope>NUCLEOTIDE SEQUENCE</scope>
    <source>
        <strain evidence="2">Huo1</strain>
        <tissue evidence="2">Leaf</tissue>
    </source>
</reference>
<dbReference type="PANTHER" id="PTHR33929:SF1">
    <property type="entry name" value="MEMBRANE-ASSOCIATED KINASE REGULATOR 2-RELATED"/>
    <property type="match status" value="1"/>
</dbReference>
<proteinExistence type="predicted"/>
<organism evidence="2">
    <name type="scientific">Salvia splendens</name>
    <name type="common">Scarlet sage</name>
    <dbReference type="NCBI Taxonomy" id="180675"/>
    <lineage>
        <taxon>Eukaryota</taxon>
        <taxon>Viridiplantae</taxon>
        <taxon>Streptophyta</taxon>
        <taxon>Embryophyta</taxon>
        <taxon>Tracheophyta</taxon>
        <taxon>Spermatophyta</taxon>
        <taxon>Magnoliopsida</taxon>
        <taxon>eudicotyledons</taxon>
        <taxon>Gunneridae</taxon>
        <taxon>Pentapetalae</taxon>
        <taxon>asterids</taxon>
        <taxon>lamiids</taxon>
        <taxon>Lamiales</taxon>
        <taxon>Lamiaceae</taxon>
        <taxon>Nepetoideae</taxon>
        <taxon>Mentheae</taxon>
        <taxon>Salviinae</taxon>
        <taxon>Salvia</taxon>
        <taxon>Salvia subgen. Calosphace</taxon>
        <taxon>core Calosphace</taxon>
    </lineage>
</organism>
<evidence type="ECO:0000256" key="1">
    <source>
        <dbReference type="SAM" id="MobiDB-lite"/>
    </source>
</evidence>
<keyword evidence="3" id="KW-1185">Reference proteome</keyword>
<dbReference type="AlphaFoldDB" id="A0A8X8Y6N5"/>
<dbReference type="Proteomes" id="UP000298416">
    <property type="component" value="Unassembled WGS sequence"/>
</dbReference>
<dbReference type="EMBL" id="PNBA02000005">
    <property type="protein sequence ID" value="KAG6424565.1"/>
    <property type="molecule type" value="Genomic_DNA"/>
</dbReference>
<feature type="region of interest" description="Disordered" evidence="1">
    <location>
        <begin position="1"/>
        <end position="26"/>
    </location>
</feature>
<dbReference type="InterPro" id="IPR039619">
    <property type="entry name" value="MAKR2/5"/>
</dbReference>
<evidence type="ECO:0000313" key="2">
    <source>
        <dbReference type="EMBL" id="KAG6424565.1"/>
    </source>
</evidence>
<name>A0A8X8Y6N5_SALSN</name>
<comment type="caution">
    <text evidence="2">The sequence shown here is derived from an EMBL/GenBank/DDBJ whole genome shotgun (WGS) entry which is preliminary data.</text>
</comment>
<gene>
    <name evidence="2" type="ORF">SASPL_114983</name>
</gene>
<dbReference type="GO" id="GO:0005886">
    <property type="term" value="C:plasma membrane"/>
    <property type="evidence" value="ECO:0007669"/>
    <property type="project" value="InterPro"/>
</dbReference>
<accession>A0A8X8Y6N5</accession>
<protein>
    <submittedName>
        <fullName evidence="2">Uncharacterized protein</fullName>
    </submittedName>
</protein>
<reference evidence="2" key="2">
    <citation type="submission" date="2020-08" db="EMBL/GenBank/DDBJ databases">
        <title>Plant Genome Project.</title>
        <authorList>
            <person name="Zhang R.-G."/>
        </authorList>
    </citation>
    <scope>NUCLEOTIDE SEQUENCE</scope>
    <source>
        <strain evidence="2">Huo1</strain>
        <tissue evidence="2">Leaf</tissue>
    </source>
</reference>
<evidence type="ECO:0000313" key="3">
    <source>
        <dbReference type="Proteomes" id="UP000298416"/>
    </source>
</evidence>
<dbReference type="PANTHER" id="PTHR33929">
    <property type="entry name" value="MEMBRANE-ASSOCIATED KINASE REGULATOR 2-RELATED"/>
    <property type="match status" value="1"/>
</dbReference>
<sequence length="120" mass="13559">MLKLKKSKSANGENLETAEDFGGARMLERENQGKSRGKFFVKLKLEEAPLFNLFTRDSSSKEKPLIHDSETNLASDERKMSKEVMTKYLKMVKPFNIRISKRYMKKQKLPGGGGGSNASL</sequence>